<proteinExistence type="predicted"/>
<dbReference type="SMART" id="SM01236">
    <property type="entry name" value="Haem_oxygenase_2"/>
    <property type="match status" value="1"/>
</dbReference>
<dbReference type="Pfam" id="PF14518">
    <property type="entry name" value="Haem_oxygenas_2"/>
    <property type="match status" value="1"/>
</dbReference>
<dbReference type="Gene3D" id="1.20.910.10">
    <property type="entry name" value="Heme oxygenase-like"/>
    <property type="match status" value="1"/>
</dbReference>
<protein>
    <submittedName>
        <fullName evidence="2">Iron-containing redox enzyme</fullName>
    </submittedName>
</protein>
<reference evidence="3" key="1">
    <citation type="submission" date="2015-08" db="EMBL/GenBank/DDBJ databases">
        <authorList>
            <person name="Varghese N."/>
        </authorList>
    </citation>
    <scope>NUCLEOTIDE SEQUENCE [LARGE SCALE GENOMIC DNA]</scope>
    <source>
        <strain evidence="3">DSM 17901</strain>
    </source>
</reference>
<evidence type="ECO:0000313" key="2">
    <source>
        <dbReference type="EMBL" id="CUA86904.1"/>
    </source>
</evidence>
<dbReference type="Proteomes" id="UP000243535">
    <property type="component" value="Unassembled WGS sequence"/>
</dbReference>
<keyword evidence="3" id="KW-1185">Reference proteome</keyword>
<organism evidence="2 3">
    <name type="scientific">Gulbenkiania indica</name>
    <dbReference type="NCBI Taxonomy" id="375574"/>
    <lineage>
        <taxon>Bacteria</taxon>
        <taxon>Pseudomonadati</taxon>
        <taxon>Pseudomonadota</taxon>
        <taxon>Betaproteobacteria</taxon>
        <taxon>Neisseriales</taxon>
        <taxon>Chromobacteriaceae</taxon>
        <taxon>Gulbenkiania</taxon>
    </lineage>
</organism>
<dbReference type="AlphaFoldDB" id="A0A0K6H7N2"/>
<evidence type="ECO:0000313" key="3">
    <source>
        <dbReference type="Proteomes" id="UP000243535"/>
    </source>
</evidence>
<name>A0A0K6H7N2_9NEIS</name>
<gene>
    <name evidence="2" type="ORF">Ga0061063_0008</name>
</gene>
<dbReference type="EMBL" id="CYHA01000010">
    <property type="protein sequence ID" value="CUA86904.1"/>
    <property type="molecule type" value="Genomic_DNA"/>
</dbReference>
<dbReference type="OrthoDB" id="6635957at2"/>
<feature type="region of interest" description="Disordered" evidence="1">
    <location>
        <begin position="413"/>
        <end position="454"/>
    </location>
</feature>
<evidence type="ECO:0000256" key="1">
    <source>
        <dbReference type="SAM" id="MobiDB-lite"/>
    </source>
</evidence>
<dbReference type="STRING" id="375574.GCA_001418035_02596"/>
<dbReference type="RefSeq" id="WP_055434494.1">
    <property type="nucleotide sequence ID" value="NZ_CYHA01000010.1"/>
</dbReference>
<accession>A0A0K6H7N2</accession>
<sequence>MMSDFRPHTPDAAGDLTTPRGLYFALLQPDPSPEARSAGQAYLARQLEATASLPCELPEQPEALMTWMDQQAAQVGDAYQAYLEERKAGAPRRYFQTKSHALYFLKSVAPTKAVDGAWLYGLLQRWNDARFYPLIRIYLEELGDGDPEKNHVLLYKKLLATHGCEGWEQLDDSFFVQGALQLALGYGADQYLPEVIGFNLGYEMLPLHLLITAYELNELGIDPYYFTLHITVDNPSTGHARKAVQGVMEALPLLGDSDSFWQRLCNGYRLNSLGAGTCSVIEHFNLDQEVVAMLAAKSEAGRYVHSDYCRIGGHTVNEWLATPDRISEFLAALEAHGWIRRNQPPENSRFWRLIEGERAEMFGVFTAYEQQLLHDWIAGESALHAEARPNGERSGLRKRQPTFRAKQRMLERLAGQPNRSAHRSPGLAEALSSANPEGMPGSDFDSEEAALASQLKAQPDREAVMNTLVAQLAPALHATPAGLKATQLFARLLG</sequence>
<dbReference type="InterPro" id="IPR016084">
    <property type="entry name" value="Haem_Oase-like_multi-hlx"/>
</dbReference>